<reference evidence="8" key="1">
    <citation type="submission" date="2022-01" db="EMBL/GenBank/DDBJ databases">
        <authorList>
            <person name="King R."/>
        </authorList>
    </citation>
    <scope>NUCLEOTIDE SEQUENCE</scope>
</reference>
<dbReference type="GO" id="GO:0005763">
    <property type="term" value="C:mitochondrial small ribosomal subunit"/>
    <property type="evidence" value="ECO:0007669"/>
    <property type="project" value="TreeGrafter"/>
</dbReference>
<evidence type="ECO:0000256" key="2">
    <source>
        <dbReference type="ARBA" id="ARBA00009863"/>
    </source>
</evidence>
<dbReference type="PANTHER" id="PTHR12810:SF0">
    <property type="entry name" value="SMALL RIBOSOMAL SUBUNIT PROTEIN MS29"/>
    <property type="match status" value="1"/>
</dbReference>
<reference evidence="8" key="2">
    <citation type="submission" date="2022-10" db="EMBL/GenBank/DDBJ databases">
        <authorList>
            <consortium name="ENA_rothamsted_submissions"/>
            <consortium name="culmorum"/>
            <person name="King R."/>
        </authorList>
    </citation>
    <scope>NUCLEOTIDE SEQUENCE</scope>
</reference>
<dbReference type="PANTHER" id="PTHR12810">
    <property type="entry name" value="MITOCHONDRIAL 28S RIBOSOMAL PROTEIN S29"/>
    <property type="match status" value="1"/>
</dbReference>
<gene>
    <name evidence="8" type="ORF">PHAECO_LOCUS11812</name>
</gene>
<keyword evidence="6" id="KW-0687">Ribonucleoprotein</keyword>
<evidence type="ECO:0000256" key="3">
    <source>
        <dbReference type="ARBA" id="ARBA00022946"/>
    </source>
</evidence>
<dbReference type="Pfam" id="PF10236">
    <property type="entry name" value="DAP3"/>
    <property type="match status" value="1"/>
</dbReference>
<evidence type="ECO:0000256" key="6">
    <source>
        <dbReference type="ARBA" id="ARBA00023274"/>
    </source>
</evidence>
<dbReference type="OrthoDB" id="274828at2759"/>
<keyword evidence="4" id="KW-0689">Ribosomal protein</keyword>
<name>A0A9P0DNN0_PHACE</name>
<protein>
    <recommendedName>
        <fullName evidence="7">Small ribosomal subunit protein mS29</fullName>
    </recommendedName>
</protein>
<comment type="similarity">
    <text evidence="2">Belongs to the mitochondrion-specific ribosomal protein mS29 family.</text>
</comment>
<sequence>MLKSTSEILSRKLTSLSKFQLTCYSIAAQPITQERLQKFRTSETVCSKHSIEHLSQFYKVPANDKKQIFAHGGLTKSFEEQSKSFNETCLMIRQPALDVISLLKTLDYSQPVVRFVLYGKKGSGKTVSLAHILHYAFQEGFLIVHIPWLGNWMRRCRENSNSEDKEGYVDINFDAAAWLLHFKTQNAHLLSKPEAKTNQDHVWSKREITPAGSPLLSIIEHGINRLKYASKAVVVICNEVKELSNQGVFKTLVAVDGFNAFFYPSTRVYTEKKEAVPPHKVTVTEGFINLSKFDWKNGAVVVTVDQIAAGQNDQLSYLPRYLLGKDGFEHLDPFVPISVPDYTTKEFMSCMEYYRERKWVQPYTGQDDELKFISASNPYNLMKLCNSL</sequence>
<evidence type="ECO:0000256" key="1">
    <source>
        <dbReference type="ARBA" id="ARBA00004173"/>
    </source>
</evidence>
<dbReference type="GO" id="GO:0006915">
    <property type="term" value="P:apoptotic process"/>
    <property type="evidence" value="ECO:0007669"/>
    <property type="project" value="InterPro"/>
</dbReference>
<evidence type="ECO:0000256" key="7">
    <source>
        <dbReference type="ARBA" id="ARBA00035140"/>
    </source>
</evidence>
<organism evidence="8 9">
    <name type="scientific">Phaedon cochleariae</name>
    <name type="common">Mustard beetle</name>
    <dbReference type="NCBI Taxonomy" id="80249"/>
    <lineage>
        <taxon>Eukaryota</taxon>
        <taxon>Metazoa</taxon>
        <taxon>Ecdysozoa</taxon>
        <taxon>Arthropoda</taxon>
        <taxon>Hexapoda</taxon>
        <taxon>Insecta</taxon>
        <taxon>Pterygota</taxon>
        <taxon>Neoptera</taxon>
        <taxon>Endopterygota</taxon>
        <taxon>Coleoptera</taxon>
        <taxon>Polyphaga</taxon>
        <taxon>Cucujiformia</taxon>
        <taxon>Chrysomeloidea</taxon>
        <taxon>Chrysomelidae</taxon>
        <taxon>Chrysomelinae</taxon>
        <taxon>Chrysomelini</taxon>
        <taxon>Phaedon</taxon>
    </lineage>
</organism>
<dbReference type="InterPro" id="IPR019368">
    <property type="entry name" value="Ribosomal_mS29"/>
</dbReference>
<dbReference type="PRINTS" id="PR01716">
    <property type="entry name" value="DEATHASSOCP3"/>
</dbReference>
<proteinExistence type="inferred from homology"/>
<accession>A0A9P0DNN0</accession>
<dbReference type="AlphaFoldDB" id="A0A9P0DNN0"/>
<dbReference type="GO" id="GO:0003735">
    <property type="term" value="F:structural constituent of ribosome"/>
    <property type="evidence" value="ECO:0007669"/>
    <property type="project" value="TreeGrafter"/>
</dbReference>
<evidence type="ECO:0000313" key="8">
    <source>
        <dbReference type="EMBL" id="CAH1180188.1"/>
    </source>
</evidence>
<evidence type="ECO:0000256" key="4">
    <source>
        <dbReference type="ARBA" id="ARBA00022980"/>
    </source>
</evidence>
<dbReference type="Proteomes" id="UP001153737">
    <property type="component" value="Chromosome 8"/>
</dbReference>
<keyword evidence="5" id="KW-0496">Mitochondrion</keyword>
<dbReference type="EMBL" id="OU896714">
    <property type="protein sequence ID" value="CAH1180188.1"/>
    <property type="molecule type" value="Genomic_DNA"/>
</dbReference>
<dbReference type="InterPro" id="IPR008092">
    <property type="entry name" value="Ribosomal_mS29_met"/>
</dbReference>
<evidence type="ECO:0000313" key="9">
    <source>
        <dbReference type="Proteomes" id="UP001153737"/>
    </source>
</evidence>
<keyword evidence="9" id="KW-1185">Reference proteome</keyword>
<evidence type="ECO:0000256" key="5">
    <source>
        <dbReference type="ARBA" id="ARBA00023128"/>
    </source>
</evidence>
<comment type="subcellular location">
    <subcellularLocation>
        <location evidence="1">Mitochondrion</location>
    </subcellularLocation>
</comment>
<keyword evidence="3" id="KW-0809">Transit peptide</keyword>